<dbReference type="PANTHER" id="PTHR44846:SF17">
    <property type="entry name" value="GNTR-FAMILY TRANSCRIPTIONAL REGULATOR"/>
    <property type="match status" value="1"/>
</dbReference>
<evidence type="ECO:0000256" key="1">
    <source>
        <dbReference type="ARBA" id="ARBA00023015"/>
    </source>
</evidence>
<keyword evidence="7" id="KW-1185">Reference proteome</keyword>
<dbReference type="SUPFAM" id="SSF46785">
    <property type="entry name" value="Winged helix' DNA-binding domain"/>
    <property type="match status" value="1"/>
</dbReference>
<keyword evidence="1" id="KW-0805">Transcription regulation</keyword>
<dbReference type="GO" id="GO:0003700">
    <property type="term" value="F:DNA-binding transcription factor activity"/>
    <property type="evidence" value="ECO:0007669"/>
    <property type="project" value="InterPro"/>
</dbReference>
<dbReference type="GO" id="GO:0003677">
    <property type="term" value="F:DNA binding"/>
    <property type="evidence" value="ECO:0007669"/>
    <property type="project" value="UniProtKB-KW"/>
</dbReference>
<dbReference type="RefSeq" id="WP_189937780.1">
    <property type="nucleotide sequence ID" value="NZ_BNCD01000026.1"/>
</dbReference>
<dbReference type="PANTHER" id="PTHR44846">
    <property type="entry name" value="MANNOSYL-D-GLYCERATE TRANSPORT/METABOLISM SYSTEM REPRESSOR MNGR-RELATED"/>
    <property type="match status" value="1"/>
</dbReference>
<dbReference type="PROSITE" id="PS50949">
    <property type="entry name" value="HTH_GNTR"/>
    <property type="match status" value="1"/>
</dbReference>
<dbReference type="InterPro" id="IPR036390">
    <property type="entry name" value="WH_DNA-bd_sf"/>
</dbReference>
<feature type="region of interest" description="Disordered" evidence="4">
    <location>
        <begin position="225"/>
        <end position="257"/>
    </location>
</feature>
<dbReference type="Proteomes" id="UP000603708">
    <property type="component" value="Unassembled WGS sequence"/>
</dbReference>
<gene>
    <name evidence="6" type="ORF">GCM10018793_61730</name>
</gene>
<dbReference type="Pfam" id="PF00392">
    <property type="entry name" value="GntR"/>
    <property type="match status" value="1"/>
</dbReference>
<dbReference type="PRINTS" id="PR00035">
    <property type="entry name" value="HTHGNTR"/>
</dbReference>
<evidence type="ECO:0000313" key="7">
    <source>
        <dbReference type="Proteomes" id="UP000603708"/>
    </source>
</evidence>
<accession>A0A919GM64</accession>
<dbReference type="Gene3D" id="1.10.10.10">
    <property type="entry name" value="Winged helix-like DNA-binding domain superfamily/Winged helix DNA-binding domain"/>
    <property type="match status" value="1"/>
</dbReference>
<evidence type="ECO:0000256" key="2">
    <source>
        <dbReference type="ARBA" id="ARBA00023125"/>
    </source>
</evidence>
<keyword evidence="2" id="KW-0238">DNA-binding</keyword>
<evidence type="ECO:0000313" key="6">
    <source>
        <dbReference type="EMBL" id="GHH87128.1"/>
    </source>
</evidence>
<protein>
    <recommendedName>
        <fullName evidence="5">HTH gntR-type domain-containing protein</fullName>
    </recommendedName>
</protein>
<evidence type="ECO:0000256" key="4">
    <source>
        <dbReference type="SAM" id="MobiDB-lite"/>
    </source>
</evidence>
<comment type="caution">
    <text evidence="6">The sequence shown here is derived from an EMBL/GenBank/DDBJ whole genome shotgun (WGS) entry which is preliminary data.</text>
</comment>
<name>A0A919GM64_9ACTN</name>
<dbReference type="Gene3D" id="3.40.1410.10">
    <property type="entry name" value="Chorismate lyase-like"/>
    <property type="match status" value="1"/>
</dbReference>
<feature type="domain" description="HTH gntR-type" evidence="5">
    <location>
        <begin position="7"/>
        <end position="75"/>
    </location>
</feature>
<dbReference type="CDD" id="cd07377">
    <property type="entry name" value="WHTH_GntR"/>
    <property type="match status" value="1"/>
</dbReference>
<evidence type="ECO:0000259" key="5">
    <source>
        <dbReference type="PROSITE" id="PS50949"/>
    </source>
</evidence>
<reference evidence="6" key="1">
    <citation type="journal article" date="2014" name="Int. J. Syst. Evol. Microbiol.">
        <title>Complete genome sequence of Corynebacterium casei LMG S-19264T (=DSM 44701T), isolated from a smear-ripened cheese.</title>
        <authorList>
            <consortium name="US DOE Joint Genome Institute (JGI-PGF)"/>
            <person name="Walter F."/>
            <person name="Albersmeier A."/>
            <person name="Kalinowski J."/>
            <person name="Ruckert C."/>
        </authorList>
    </citation>
    <scope>NUCLEOTIDE SEQUENCE</scope>
    <source>
        <strain evidence="6">JCM 5069</strain>
    </source>
</reference>
<dbReference type="InterPro" id="IPR028978">
    <property type="entry name" value="Chorismate_lyase_/UTRA_dom_sf"/>
</dbReference>
<dbReference type="SUPFAM" id="SSF64288">
    <property type="entry name" value="Chorismate lyase-like"/>
    <property type="match status" value="1"/>
</dbReference>
<proteinExistence type="predicted"/>
<dbReference type="GO" id="GO:0045892">
    <property type="term" value="P:negative regulation of DNA-templated transcription"/>
    <property type="evidence" value="ECO:0007669"/>
    <property type="project" value="TreeGrafter"/>
</dbReference>
<dbReference type="EMBL" id="BNCD01000026">
    <property type="protein sequence ID" value="GHH87128.1"/>
    <property type="molecule type" value="Genomic_DNA"/>
</dbReference>
<dbReference type="InterPro" id="IPR036388">
    <property type="entry name" value="WH-like_DNA-bd_sf"/>
</dbReference>
<dbReference type="AlphaFoldDB" id="A0A919GM64"/>
<dbReference type="Pfam" id="PF07702">
    <property type="entry name" value="UTRA"/>
    <property type="match status" value="1"/>
</dbReference>
<dbReference type="SMART" id="SM00345">
    <property type="entry name" value="HTH_GNTR"/>
    <property type="match status" value="1"/>
</dbReference>
<dbReference type="InterPro" id="IPR050679">
    <property type="entry name" value="Bact_HTH_transcr_reg"/>
</dbReference>
<organism evidence="6 7">
    <name type="scientific">Streptomyces sulfonofaciens</name>
    <dbReference type="NCBI Taxonomy" id="68272"/>
    <lineage>
        <taxon>Bacteria</taxon>
        <taxon>Bacillati</taxon>
        <taxon>Actinomycetota</taxon>
        <taxon>Actinomycetes</taxon>
        <taxon>Kitasatosporales</taxon>
        <taxon>Streptomycetaceae</taxon>
        <taxon>Streptomyces</taxon>
    </lineage>
</organism>
<evidence type="ECO:0000256" key="3">
    <source>
        <dbReference type="ARBA" id="ARBA00023163"/>
    </source>
</evidence>
<reference evidence="6" key="2">
    <citation type="submission" date="2020-09" db="EMBL/GenBank/DDBJ databases">
        <authorList>
            <person name="Sun Q."/>
            <person name="Ohkuma M."/>
        </authorList>
    </citation>
    <scope>NUCLEOTIDE SEQUENCE</scope>
    <source>
        <strain evidence="6">JCM 5069</strain>
    </source>
</reference>
<dbReference type="InterPro" id="IPR000524">
    <property type="entry name" value="Tscrpt_reg_HTH_GntR"/>
</dbReference>
<keyword evidence="3" id="KW-0804">Transcription</keyword>
<sequence>MAFNVELPKYIRLARTIQRQIEDGAYKPGELLPSENRLRADTGYSRPTVVRALSLLKQDGWIESRHGYGTVVRGRPEPSEPRPRLGLRACERIEAETPGRLVDVGHVRAPQRIADLLDVSKGAMVVRRRFLVEQDGHPEQVACSYFPKAMCQGARLADPGPLDEPLRAHVEARHRIRYDHVKEHVTARRSTDDEADMLGLLRGSRPTAAHSTTSTARTDFHNLRWRRRRPTRTLPGPASTRRGGEAPPIASWPPGAL</sequence>
<dbReference type="InterPro" id="IPR011663">
    <property type="entry name" value="UTRA"/>
</dbReference>